<reference evidence="1" key="1">
    <citation type="journal article" date="2023" name="Science">
        <title>Genome structures resolve the early diversification of teleost fishes.</title>
        <authorList>
            <person name="Parey E."/>
            <person name="Louis A."/>
            <person name="Montfort J."/>
            <person name="Bouchez O."/>
            <person name="Roques C."/>
            <person name="Iampietro C."/>
            <person name="Lluch J."/>
            <person name="Castinel A."/>
            <person name="Donnadieu C."/>
            <person name="Desvignes T."/>
            <person name="Floi Bucao C."/>
            <person name="Jouanno E."/>
            <person name="Wen M."/>
            <person name="Mejri S."/>
            <person name="Dirks R."/>
            <person name="Jansen H."/>
            <person name="Henkel C."/>
            <person name="Chen W.J."/>
            <person name="Zahm M."/>
            <person name="Cabau C."/>
            <person name="Klopp C."/>
            <person name="Thompson A.W."/>
            <person name="Robinson-Rechavi M."/>
            <person name="Braasch I."/>
            <person name="Lecointre G."/>
            <person name="Bobe J."/>
            <person name="Postlethwait J.H."/>
            <person name="Berthelot C."/>
            <person name="Roest Crollius H."/>
            <person name="Guiguen Y."/>
        </authorList>
    </citation>
    <scope>NUCLEOTIDE SEQUENCE</scope>
    <source>
        <strain evidence="1">WJC10195</strain>
    </source>
</reference>
<comment type="caution">
    <text evidence="1">The sequence shown here is derived from an EMBL/GenBank/DDBJ whole genome shotgun (WGS) entry which is preliminary data.</text>
</comment>
<dbReference type="EMBL" id="JAINUF010000004">
    <property type="protein sequence ID" value="KAJ8365323.1"/>
    <property type="molecule type" value="Genomic_DNA"/>
</dbReference>
<name>A0A9Q1FSK9_SYNKA</name>
<gene>
    <name evidence="1" type="ORF">SKAU_G00141540</name>
</gene>
<protein>
    <submittedName>
        <fullName evidence="1">Uncharacterized protein</fullName>
    </submittedName>
</protein>
<sequence length="106" mass="11590">MLVSHFPSPTAQACLFRSAVTGTVRETEGGLYTHVKHIRGGLLRGAHFITPSDCAVCAVSNEQGVIFCFLGVGEVVETERAETCLKRASRYFTASHTDRSHHRNVT</sequence>
<organism evidence="1 2">
    <name type="scientific">Synaphobranchus kaupii</name>
    <name type="common">Kaup's arrowtooth eel</name>
    <dbReference type="NCBI Taxonomy" id="118154"/>
    <lineage>
        <taxon>Eukaryota</taxon>
        <taxon>Metazoa</taxon>
        <taxon>Chordata</taxon>
        <taxon>Craniata</taxon>
        <taxon>Vertebrata</taxon>
        <taxon>Euteleostomi</taxon>
        <taxon>Actinopterygii</taxon>
        <taxon>Neopterygii</taxon>
        <taxon>Teleostei</taxon>
        <taxon>Anguilliformes</taxon>
        <taxon>Synaphobranchidae</taxon>
        <taxon>Synaphobranchus</taxon>
    </lineage>
</organism>
<dbReference type="Proteomes" id="UP001152622">
    <property type="component" value="Chromosome 4"/>
</dbReference>
<dbReference type="AlphaFoldDB" id="A0A9Q1FSK9"/>
<evidence type="ECO:0000313" key="1">
    <source>
        <dbReference type="EMBL" id="KAJ8365323.1"/>
    </source>
</evidence>
<keyword evidence="2" id="KW-1185">Reference proteome</keyword>
<evidence type="ECO:0000313" key="2">
    <source>
        <dbReference type="Proteomes" id="UP001152622"/>
    </source>
</evidence>
<proteinExistence type="predicted"/>
<accession>A0A9Q1FSK9</accession>